<sequence>MPGKTKAAVIILWIGAALACVGGLLFLVALNSVAASDGGIATLLIVIVLASGALNALFAIAIQNRQNWARITAIVLCAIGIPLQAINLFSGDVSAVLGLALNIVIIVMLASEESKAWCGR</sequence>
<name>A0ABV7Q8U0_9ACTN</name>
<keyword evidence="1" id="KW-0812">Transmembrane</keyword>
<evidence type="ECO:0008006" key="4">
    <source>
        <dbReference type="Google" id="ProtNLM"/>
    </source>
</evidence>
<protein>
    <recommendedName>
        <fullName evidence="4">SPW repeat-containing protein</fullName>
    </recommendedName>
</protein>
<accession>A0ABV7Q8U0</accession>
<keyword evidence="1" id="KW-0472">Membrane</keyword>
<feature type="transmembrane region" description="Helical" evidence="1">
    <location>
        <begin position="7"/>
        <end position="28"/>
    </location>
</feature>
<keyword evidence="1" id="KW-1133">Transmembrane helix</keyword>
<comment type="caution">
    <text evidence="2">The sequence shown here is derived from an EMBL/GenBank/DDBJ whole genome shotgun (WGS) entry which is preliminary data.</text>
</comment>
<feature type="transmembrane region" description="Helical" evidence="1">
    <location>
        <begin position="68"/>
        <end position="87"/>
    </location>
</feature>
<dbReference type="RefSeq" id="WP_387980832.1">
    <property type="nucleotide sequence ID" value="NZ_JBHRWO010000022.1"/>
</dbReference>
<dbReference type="EMBL" id="JBHRWO010000022">
    <property type="protein sequence ID" value="MFC3495889.1"/>
    <property type="molecule type" value="Genomic_DNA"/>
</dbReference>
<feature type="transmembrane region" description="Helical" evidence="1">
    <location>
        <begin position="93"/>
        <end position="111"/>
    </location>
</feature>
<evidence type="ECO:0000313" key="3">
    <source>
        <dbReference type="Proteomes" id="UP001595712"/>
    </source>
</evidence>
<gene>
    <name evidence="2" type="ORF">ACFO8M_25695</name>
</gene>
<proteinExistence type="predicted"/>
<dbReference type="Proteomes" id="UP001595712">
    <property type="component" value="Unassembled WGS sequence"/>
</dbReference>
<reference evidence="3" key="1">
    <citation type="journal article" date="2019" name="Int. J. Syst. Evol. Microbiol.">
        <title>The Global Catalogue of Microorganisms (GCM) 10K type strain sequencing project: providing services to taxonomists for standard genome sequencing and annotation.</title>
        <authorList>
            <consortium name="The Broad Institute Genomics Platform"/>
            <consortium name="The Broad Institute Genome Sequencing Center for Infectious Disease"/>
            <person name="Wu L."/>
            <person name="Ma J."/>
        </authorList>
    </citation>
    <scope>NUCLEOTIDE SEQUENCE [LARGE SCALE GENOMIC DNA]</scope>
    <source>
        <strain evidence="3">CGMCC 4.7396</strain>
    </source>
</reference>
<keyword evidence="3" id="KW-1185">Reference proteome</keyword>
<evidence type="ECO:0000313" key="2">
    <source>
        <dbReference type="EMBL" id="MFC3495889.1"/>
    </source>
</evidence>
<dbReference type="PROSITE" id="PS51257">
    <property type="entry name" value="PROKAR_LIPOPROTEIN"/>
    <property type="match status" value="1"/>
</dbReference>
<feature type="transmembrane region" description="Helical" evidence="1">
    <location>
        <begin position="40"/>
        <end position="61"/>
    </location>
</feature>
<evidence type="ECO:0000256" key="1">
    <source>
        <dbReference type="SAM" id="Phobius"/>
    </source>
</evidence>
<organism evidence="2 3">
    <name type="scientific">Glycomyces rhizosphaerae</name>
    <dbReference type="NCBI Taxonomy" id="2054422"/>
    <lineage>
        <taxon>Bacteria</taxon>
        <taxon>Bacillati</taxon>
        <taxon>Actinomycetota</taxon>
        <taxon>Actinomycetes</taxon>
        <taxon>Glycomycetales</taxon>
        <taxon>Glycomycetaceae</taxon>
        <taxon>Glycomyces</taxon>
    </lineage>
</organism>